<sequence length="119" mass="12180">MKIRHFAAAVTVVGALLALAAPAAAASQQVVTKCDHSVCLDLTVNITGAEDNWTATAYIAKDALPYYGHFAISSTKGATIVGPAGEGPPPLTVRGVGVTTVCAKGWNEKTPVGEICQNT</sequence>
<evidence type="ECO:0000313" key="2">
    <source>
        <dbReference type="EMBL" id="GAA1681370.1"/>
    </source>
</evidence>
<protein>
    <recommendedName>
        <fullName evidence="4">Secreted protein</fullName>
    </recommendedName>
</protein>
<evidence type="ECO:0000313" key="3">
    <source>
        <dbReference type="Proteomes" id="UP001500618"/>
    </source>
</evidence>
<dbReference type="Proteomes" id="UP001500618">
    <property type="component" value="Unassembled WGS sequence"/>
</dbReference>
<evidence type="ECO:0000256" key="1">
    <source>
        <dbReference type="SAM" id="SignalP"/>
    </source>
</evidence>
<comment type="caution">
    <text evidence="2">The sequence shown here is derived from an EMBL/GenBank/DDBJ whole genome shotgun (WGS) entry which is preliminary data.</text>
</comment>
<feature type="signal peptide" evidence="1">
    <location>
        <begin position="1"/>
        <end position="25"/>
    </location>
</feature>
<gene>
    <name evidence="2" type="ORF">GCM10009765_33110</name>
</gene>
<name>A0ABN2H489_9ACTN</name>
<keyword evidence="1" id="KW-0732">Signal</keyword>
<reference evidence="2 3" key="1">
    <citation type="journal article" date="2019" name="Int. J. Syst. Evol. Microbiol.">
        <title>The Global Catalogue of Microorganisms (GCM) 10K type strain sequencing project: providing services to taxonomists for standard genome sequencing and annotation.</title>
        <authorList>
            <consortium name="The Broad Institute Genomics Platform"/>
            <consortium name="The Broad Institute Genome Sequencing Center for Infectious Disease"/>
            <person name="Wu L."/>
            <person name="Ma J."/>
        </authorList>
    </citation>
    <scope>NUCLEOTIDE SEQUENCE [LARGE SCALE GENOMIC DNA]</scope>
    <source>
        <strain evidence="2 3">JCM 14718</strain>
    </source>
</reference>
<organism evidence="2 3">
    <name type="scientific">Fodinicola feengrottensis</name>
    <dbReference type="NCBI Taxonomy" id="435914"/>
    <lineage>
        <taxon>Bacteria</taxon>
        <taxon>Bacillati</taxon>
        <taxon>Actinomycetota</taxon>
        <taxon>Actinomycetes</taxon>
        <taxon>Mycobacteriales</taxon>
        <taxon>Fodinicola</taxon>
    </lineage>
</organism>
<evidence type="ECO:0008006" key="4">
    <source>
        <dbReference type="Google" id="ProtNLM"/>
    </source>
</evidence>
<feature type="chain" id="PRO_5046726623" description="Secreted protein" evidence="1">
    <location>
        <begin position="26"/>
        <end position="119"/>
    </location>
</feature>
<proteinExistence type="predicted"/>
<dbReference type="EMBL" id="BAAANY010000010">
    <property type="protein sequence ID" value="GAA1681370.1"/>
    <property type="molecule type" value="Genomic_DNA"/>
</dbReference>
<dbReference type="RefSeq" id="WP_344311175.1">
    <property type="nucleotide sequence ID" value="NZ_BAAANY010000010.1"/>
</dbReference>
<keyword evidence="3" id="KW-1185">Reference proteome</keyword>
<accession>A0ABN2H489</accession>